<proteinExistence type="predicted"/>
<evidence type="ECO:0000256" key="1">
    <source>
        <dbReference type="SAM" id="MobiDB-lite"/>
    </source>
</evidence>
<dbReference type="EMBL" id="ML976616">
    <property type="protein sequence ID" value="KAF1846708.1"/>
    <property type="molecule type" value="Genomic_DNA"/>
</dbReference>
<dbReference type="PANTHER" id="PTHR42085:SF1">
    <property type="entry name" value="F-BOX DOMAIN-CONTAINING PROTEIN"/>
    <property type="match status" value="1"/>
</dbReference>
<sequence>MVPPSYARATASSTLRAGLNSSKAKKAVEVPKGTPKKLKRPSTLTIKDRQEIIYSADLHPIKPLNAKKPCPLATLPSELRTEIYTYVLDQASTIIHPQQFISPRKDRPPCYIWPRLLHICRAIRIEAAYTYYTSTPFTWTVRNLNFAPVIAWIDTLPREHRALLPRNRCMKLDIIPRISNHFAYPPSNYLIDAPIESHWKACERFGNLFAVSGDQHRKHFIIFCRLGAWWLWCDKYVNRNIQWTYLFCKDWAPNGLMKHYRRRSLLSFLEDHVSVLMAPCVRKAWIKNTGTAGMRKEASRMLEALDIWYMQIAKAPTDQVSSKWREKMGLIKGVVEKW</sequence>
<dbReference type="PANTHER" id="PTHR42085">
    <property type="entry name" value="F-BOX DOMAIN-CONTAINING PROTEIN"/>
    <property type="match status" value="1"/>
</dbReference>
<accession>A0A9P4GIB9</accession>
<evidence type="ECO:0000313" key="2">
    <source>
        <dbReference type="EMBL" id="KAF1846708.1"/>
    </source>
</evidence>
<name>A0A9P4GIB9_9PLEO</name>
<dbReference type="Proteomes" id="UP000800039">
    <property type="component" value="Unassembled WGS sequence"/>
</dbReference>
<evidence type="ECO:0008006" key="4">
    <source>
        <dbReference type="Google" id="ProtNLM"/>
    </source>
</evidence>
<gene>
    <name evidence="2" type="ORF">K460DRAFT_285727</name>
</gene>
<comment type="caution">
    <text evidence="2">The sequence shown here is derived from an EMBL/GenBank/DDBJ whole genome shotgun (WGS) entry which is preliminary data.</text>
</comment>
<dbReference type="RefSeq" id="XP_040789271.1">
    <property type="nucleotide sequence ID" value="XM_040928840.1"/>
</dbReference>
<dbReference type="AlphaFoldDB" id="A0A9P4GIB9"/>
<feature type="region of interest" description="Disordered" evidence="1">
    <location>
        <begin position="13"/>
        <end position="39"/>
    </location>
</feature>
<feature type="compositionally biased region" description="Polar residues" evidence="1">
    <location>
        <begin position="13"/>
        <end position="22"/>
    </location>
</feature>
<dbReference type="InterPro" id="IPR038883">
    <property type="entry name" value="AN11006-like"/>
</dbReference>
<dbReference type="OrthoDB" id="3942472at2759"/>
<dbReference type="GeneID" id="63846092"/>
<reference evidence="2" key="1">
    <citation type="submission" date="2020-01" db="EMBL/GenBank/DDBJ databases">
        <authorList>
            <consortium name="DOE Joint Genome Institute"/>
            <person name="Haridas S."/>
            <person name="Albert R."/>
            <person name="Binder M."/>
            <person name="Bloem J."/>
            <person name="Labutti K."/>
            <person name="Salamov A."/>
            <person name="Andreopoulos B."/>
            <person name="Baker S.E."/>
            <person name="Barry K."/>
            <person name="Bills G."/>
            <person name="Bluhm B.H."/>
            <person name="Cannon C."/>
            <person name="Castanera R."/>
            <person name="Culley D.E."/>
            <person name="Daum C."/>
            <person name="Ezra D."/>
            <person name="Gonzalez J.B."/>
            <person name="Henrissat B."/>
            <person name="Kuo A."/>
            <person name="Liang C."/>
            <person name="Lipzen A."/>
            <person name="Lutzoni F."/>
            <person name="Magnuson J."/>
            <person name="Mondo S."/>
            <person name="Nolan M."/>
            <person name="Ohm R."/>
            <person name="Pangilinan J."/>
            <person name="Park H.-J."/>
            <person name="Ramirez L."/>
            <person name="Alfaro M."/>
            <person name="Sun H."/>
            <person name="Tritt A."/>
            <person name="Yoshinaga Y."/>
            <person name="Zwiers L.-H."/>
            <person name="Turgeon B.G."/>
            <person name="Goodwin S.B."/>
            <person name="Spatafora J.W."/>
            <person name="Crous P.W."/>
            <person name="Grigoriev I.V."/>
        </authorList>
    </citation>
    <scope>NUCLEOTIDE SEQUENCE</scope>
    <source>
        <strain evidence="2">CBS 394.84</strain>
    </source>
</reference>
<protein>
    <recommendedName>
        <fullName evidence="4">F-box domain-containing protein</fullName>
    </recommendedName>
</protein>
<evidence type="ECO:0000313" key="3">
    <source>
        <dbReference type="Proteomes" id="UP000800039"/>
    </source>
</evidence>
<organism evidence="2 3">
    <name type="scientific">Cucurbitaria berberidis CBS 394.84</name>
    <dbReference type="NCBI Taxonomy" id="1168544"/>
    <lineage>
        <taxon>Eukaryota</taxon>
        <taxon>Fungi</taxon>
        <taxon>Dikarya</taxon>
        <taxon>Ascomycota</taxon>
        <taxon>Pezizomycotina</taxon>
        <taxon>Dothideomycetes</taxon>
        <taxon>Pleosporomycetidae</taxon>
        <taxon>Pleosporales</taxon>
        <taxon>Pleosporineae</taxon>
        <taxon>Cucurbitariaceae</taxon>
        <taxon>Cucurbitaria</taxon>
    </lineage>
</organism>
<keyword evidence="3" id="KW-1185">Reference proteome</keyword>